<keyword evidence="3" id="KW-1185">Reference proteome</keyword>
<evidence type="ECO:0000313" key="3">
    <source>
        <dbReference type="Proteomes" id="UP001229421"/>
    </source>
</evidence>
<keyword evidence="1" id="KW-1133">Transmembrane helix</keyword>
<sequence>MSRFKTMYIKIRFEDQFLTPIFDADFDSNLSKIQSSLRNVGHPCRYFKHQMSVQGFVLFCFASVFTLPLIPFLFLPFGSSLLCFSLTTK</sequence>
<keyword evidence="1" id="KW-0812">Transmembrane</keyword>
<proteinExistence type="predicted"/>
<organism evidence="2 3">
    <name type="scientific">Tagetes erecta</name>
    <name type="common">African marigold</name>
    <dbReference type="NCBI Taxonomy" id="13708"/>
    <lineage>
        <taxon>Eukaryota</taxon>
        <taxon>Viridiplantae</taxon>
        <taxon>Streptophyta</taxon>
        <taxon>Embryophyta</taxon>
        <taxon>Tracheophyta</taxon>
        <taxon>Spermatophyta</taxon>
        <taxon>Magnoliopsida</taxon>
        <taxon>eudicotyledons</taxon>
        <taxon>Gunneridae</taxon>
        <taxon>Pentapetalae</taxon>
        <taxon>asterids</taxon>
        <taxon>campanulids</taxon>
        <taxon>Asterales</taxon>
        <taxon>Asteraceae</taxon>
        <taxon>Asteroideae</taxon>
        <taxon>Heliantheae alliance</taxon>
        <taxon>Tageteae</taxon>
        <taxon>Tagetes</taxon>
    </lineage>
</organism>
<dbReference type="AlphaFoldDB" id="A0AAD8K7J4"/>
<reference evidence="2" key="1">
    <citation type="journal article" date="2023" name="bioRxiv">
        <title>Improved chromosome-level genome assembly for marigold (Tagetes erecta).</title>
        <authorList>
            <person name="Jiang F."/>
            <person name="Yuan L."/>
            <person name="Wang S."/>
            <person name="Wang H."/>
            <person name="Xu D."/>
            <person name="Wang A."/>
            <person name="Fan W."/>
        </authorList>
    </citation>
    <scope>NUCLEOTIDE SEQUENCE</scope>
    <source>
        <strain evidence="2">WSJ</strain>
        <tissue evidence="2">Leaf</tissue>
    </source>
</reference>
<evidence type="ECO:0000313" key="2">
    <source>
        <dbReference type="EMBL" id="KAK1417388.1"/>
    </source>
</evidence>
<dbReference type="EMBL" id="JAUHHV010000007">
    <property type="protein sequence ID" value="KAK1417388.1"/>
    <property type="molecule type" value="Genomic_DNA"/>
</dbReference>
<evidence type="ECO:0000256" key="1">
    <source>
        <dbReference type="SAM" id="Phobius"/>
    </source>
</evidence>
<protein>
    <submittedName>
        <fullName evidence="2">Uncharacterized protein</fullName>
    </submittedName>
</protein>
<name>A0AAD8K7J4_TARER</name>
<keyword evidence="1" id="KW-0472">Membrane</keyword>
<feature type="transmembrane region" description="Helical" evidence="1">
    <location>
        <begin position="55"/>
        <end position="77"/>
    </location>
</feature>
<accession>A0AAD8K7J4</accession>
<comment type="caution">
    <text evidence="2">The sequence shown here is derived from an EMBL/GenBank/DDBJ whole genome shotgun (WGS) entry which is preliminary data.</text>
</comment>
<gene>
    <name evidence="2" type="ORF">QVD17_26515</name>
</gene>
<dbReference type="Proteomes" id="UP001229421">
    <property type="component" value="Unassembled WGS sequence"/>
</dbReference>